<proteinExistence type="inferred from homology"/>
<comment type="similarity">
    <text evidence="1">Belongs to the UPF0177 family.</text>
</comment>
<dbReference type="GO" id="GO:0080120">
    <property type="term" value="P:CAAX-box protein maturation"/>
    <property type="evidence" value="ECO:0007669"/>
    <property type="project" value="UniProtKB-ARBA"/>
</dbReference>
<evidence type="ECO:0000313" key="4">
    <source>
        <dbReference type="EMBL" id="AAV42434.1"/>
    </source>
</evidence>
<feature type="transmembrane region" description="Helical" evidence="2">
    <location>
        <begin position="140"/>
        <end position="158"/>
    </location>
</feature>
<gene>
    <name evidence="4" type="primary">plnI</name>
    <name evidence="4" type="ordered locus">LBA0553</name>
</gene>
<dbReference type="MEROPS" id="G05.A04"/>
<feature type="transmembrane region" description="Helical" evidence="2">
    <location>
        <begin position="107"/>
        <end position="128"/>
    </location>
</feature>
<dbReference type="AlphaFoldDB" id="Q5FLJ0"/>
<evidence type="ECO:0000259" key="3">
    <source>
        <dbReference type="Pfam" id="PF02517"/>
    </source>
</evidence>
<evidence type="ECO:0000256" key="2">
    <source>
        <dbReference type="SAM" id="Phobius"/>
    </source>
</evidence>
<dbReference type="HOGENOM" id="CLU_090300_0_0_9"/>
<feature type="domain" description="CAAX prenyl protease 2/Lysostaphin resistance protein A-like" evidence="3">
    <location>
        <begin position="105"/>
        <end position="206"/>
    </location>
</feature>
<accession>Q5FLJ0</accession>
<dbReference type="BioCyc" id="LACI272621:G1G49-579-MONOMER"/>
<keyword evidence="5" id="KW-1185">Reference proteome</keyword>
<evidence type="ECO:0000256" key="1">
    <source>
        <dbReference type="ARBA" id="ARBA00009067"/>
    </source>
</evidence>
<feature type="transmembrane region" description="Helical" evidence="2">
    <location>
        <begin position="170"/>
        <end position="187"/>
    </location>
</feature>
<dbReference type="OrthoDB" id="2311705at2"/>
<dbReference type="GO" id="GO:0004175">
    <property type="term" value="F:endopeptidase activity"/>
    <property type="evidence" value="ECO:0007669"/>
    <property type="project" value="UniProtKB-ARBA"/>
</dbReference>
<keyword evidence="2" id="KW-0812">Transmembrane</keyword>
<dbReference type="PATRIC" id="fig|272621.13.peg.529"/>
<dbReference type="eggNOG" id="COG1266">
    <property type="taxonomic scope" value="Bacteria"/>
</dbReference>
<dbReference type="Proteomes" id="UP000006381">
    <property type="component" value="Chromosome"/>
</dbReference>
<evidence type="ECO:0000313" key="5">
    <source>
        <dbReference type="Proteomes" id="UP000006381"/>
    </source>
</evidence>
<dbReference type="KEGG" id="lac:LBA0553"/>
<dbReference type="Pfam" id="PF02517">
    <property type="entry name" value="Rce1-like"/>
    <property type="match status" value="1"/>
</dbReference>
<dbReference type="STRING" id="272621.LBA0553"/>
<dbReference type="RefSeq" id="WP_011254183.1">
    <property type="nucleotide sequence ID" value="NC_006814.3"/>
</dbReference>
<keyword evidence="2" id="KW-1133">Transmembrane helix</keyword>
<dbReference type="GeneID" id="93290316"/>
<feature type="transmembrane region" description="Helical" evidence="2">
    <location>
        <begin position="77"/>
        <end position="95"/>
    </location>
</feature>
<dbReference type="EMBL" id="CP000033">
    <property type="protein sequence ID" value="AAV42434.1"/>
    <property type="molecule type" value="Genomic_DNA"/>
</dbReference>
<sequence length="252" mass="28982">MIEKRNFKKSIAIWICLLLVYTLAGLVLRPINNLTLRLAIRCFIALVITGFCFYFMHGSKLYSNELNLRHIKIYNTIFIIIVAIFYLFFRLPIWIELFTTQRSGLINSLLIAVCAGFCEEALFRGMLFNICANYLKKHRYIWLETALVTSILFGLMHSVNLLSSEPLPSVGTQVFYAFASGLMFAYLRLMSNHLWPAILAHAAFDFTIVPKNAVFAINAQGLSLVYIIFGILTVIYLLFIWSFNRLYNETKA</sequence>
<feature type="transmembrane region" description="Helical" evidence="2">
    <location>
        <begin position="12"/>
        <end position="32"/>
    </location>
</feature>
<protein>
    <submittedName>
        <fullName evidence="4">Conserved membrane protein</fullName>
    </submittedName>
</protein>
<dbReference type="InterPro" id="IPR003675">
    <property type="entry name" value="Rce1/LyrA-like_dom"/>
</dbReference>
<keyword evidence="2" id="KW-0472">Membrane</keyword>
<reference evidence="4 5" key="1">
    <citation type="journal article" date="2005" name="Proc. Natl. Acad. Sci. U.S.A.">
        <title>Complete genome sequence of the probiotic lactic acid bacterium Lactobacillus acidophilus NCFM.</title>
        <authorList>
            <person name="Altermann E."/>
            <person name="Russell W.M."/>
            <person name="Azcarate-Peril M.A."/>
            <person name="Barrangou R."/>
            <person name="Buck B.L."/>
            <person name="McAuliffe O."/>
            <person name="Souther N."/>
            <person name="Dobson A."/>
            <person name="Duong T."/>
            <person name="Callanan M."/>
            <person name="Lick S."/>
            <person name="Hamrick A."/>
            <person name="Cano R."/>
            <person name="Klaenhammer T.R."/>
        </authorList>
    </citation>
    <scope>NUCLEOTIDE SEQUENCE [LARGE SCALE GENOMIC DNA]</scope>
    <source>
        <strain evidence="5">ATCC 700396 / NCK56 / N2 / NCFM</strain>
    </source>
</reference>
<feature type="transmembrane region" description="Helical" evidence="2">
    <location>
        <begin position="38"/>
        <end position="56"/>
    </location>
</feature>
<feature type="transmembrane region" description="Helical" evidence="2">
    <location>
        <begin position="223"/>
        <end position="243"/>
    </location>
</feature>
<organism evidence="5">
    <name type="scientific">Lactobacillus acidophilus (strain ATCC 700396 / NCK56 / N2 / NCFM)</name>
    <dbReference type="NCBI Taxonomy" id="272621"/>
    <lineage>
        <taxon>Bacteria</taxon>
        <taxon>Bacillati</taxon>
        <taxon>Bacillota</taxon>
        <taxon>Bacilli</taxon>
        <taxon>Lactobacillales</taxon>
        <taxon>Lactobacillaceae</taxon>
        <taxon>Lactobacillus</taxon>
    </lineage>
</organism>
<name>Q5FLJ0_LACAC</name>